<dbReference type="KEGG" id="fes:HER31_14415"/>
<name>A0A6H1UI43_9GAMM</name>
<sequence length="195" mass="20597">MRRTTTTIAALLFSSAAFASTAGCQADADPSSRLACYDSMASTIDECQSKTDKLDRLVCFDNISEAIKTVLGANKSSTVTPAVPAAAAATTAAVVAAPTPVATPVDPVGLFGHENKKKEEQAEAIDSISATVTSISTDPYGKFTLTLDNSQRWRQTESGRFKVGNGDTVIISRASFGSFLLKRAGSNKQIRVKRQ</sequence>
<feature type="chain" id="PRO_5026018954" evidence="1">
    <location>
        <begin position="20"/>
        <end position="195"/>
    </location>
</feature>
<gene>
    <name evidence="2" type="ORF">HER31_14415</name>
</gene>
<dbReference type="EMBL" id="CP051180">
    <property type="protein sequence ID" value="QIZ77983.1"/>
    <property type="molecule type" value="Genomic_DNA"/>
</dbReference>
<evidence type="ECO:0000256" key="1">
    <source>
        <dbReference type="SAM" id="SignalP"/>
    </source>
</evidence>
<dbReference type="PIRSF" id="PIRSF032038">
    <property type="entry name" value="UCP023238"/>
    <property type="match status" value="1"/>
</dbReference>
<dbReference type="RefSeq" id="WP_168661502.1">
    <property type="nucleotide sequence ID" value="NZ_CP051180.1"/>
</dbReference>
<dbReference type="InterPro" id="IPR016987">
    <property type="entry name" value="UCP023238"/>
</dbReference>
<evidence type="ECO:0000313" key="2">
    <source>
        <dbReference type="EMBL" id="QIZ77983.1"/>
    </source>
</evidence>
<keyword evidence="1" id="KW-0732">Signal</keyword>
<accession>A0A6H1UI43</accession>
<dbReference type="AlphaFoldDB" id="A0A6H1UI43"/>
<organism evidence="2 3">
    <name type="scientific">Ferrimonas lipolytica</name>
    <dbReference type="NCBI Taxonomy" id="2724191"/>
    <lineage>
        <taxon>Bacteria</taxon>
        <taxon>Pseudomonadati</taxon>
        <taxon>Pseudomonadota</taxon>
        <taxon>Gammaproteobacteria</taxon>
        <taxon>Alteromonadales</taxon>
        <taxon>Ferrimonadaceae</taxon>
        <taxon>Ferrimonas</taxon>
    </lineage>
</organism>
<evidence type="ECO:0000313" key="3">
    <source>
        <dbReference type="Proteomes" id="UP000501602"/>
    </source>
</evidence>
<protein>
    <submittedName>
        <fullName evidence="2">Uncharacterized protein</fullName>
    </submittedName>
</protein>
<keyword evidence="3" id="KW-1185">Reference proteome</keyword>
<reference evidence="2 3" key="1">
    <citation type="submission" date="2020-04" db="EMBL/GenBank/DDBJ databases">
        <title>Ferrimonas sp. S7 isolated from sea water.</title>
        <authorList>
            <person name="Bae S.S."/>
            <person name="Baek K."/>
        </authorList>
    </citation>
    <scope>NUCLEOTIDE SEQUENCE [LARGE SCALE GENOMIC DNA]</scope>
    <source>
        <strain evidence="2 3">S7</strain>
    </source>
</reference>
<feature type="signal peptide" evidence="1">
    <location>
        <begin position="1"/>
        <end position="19"/>
    </location>
</feature>
<dbReference type="Proteomes" id="UP000501602">
    <property type="component" value="Chromosome"/>
</dbReference>
<proteinExistence type="predicted"/>
<dbReference type="PROSITE" id="PS51257">
    <property type="entry name" value="PROKAR_LIPOPROTEIN"/>
    <property type="match status" value="1"/>
</dbReference>